<sequence length="162" mass="18153">MRSSLILLLLLGLACAAPLSANHEEEAKKFLGKLFVATKNGDKWMLFDMLLKKFDHYVPGFITEEITEAFKAYAAIPYPSVRIARLDVDALMFVNKLIDDLPAFPTKVRPFVGDVKTLRLKVEALPSTAKTRVFDNLVAHAKGFCSNLPGFAECEKMLQYIE</sequence>
<dbReference type="AlphaFoldDB" id="A0A454XQK0"/>
<dbReference type="EnsemblMetazoa" id="PPA45896.1">
    <property type="protein sequence ID" value="PPA45896.1"/>
    <property type="gene ID" value="WBGene00284265"/>
</dbReference>
<evidence type="ECO:0000313" key="1">
    <source>
        <dbReference type="EnsemblMetazoa" id="PPA45896.1"/>
    </source>
</evidence>
<gene>
    <name evidence="1" type="primary">WBGene00284265</name>
</gene>
<dbReference type="PROSITE" id="PS51257">
    <property type="entry name" value="PROKAR_LIPOPROTEIN"/>
    <property type="match status" value="1"/>
</dbReference>
<reference evidence="2" key="1">
    <citation type="journal article" date="2008" name="Nat. Genet.">
        <title>The Pristionchus pacificus genome provides a unique perspective on nematode lifestyle and parasitism.</title>
        <authorList>
            <person name="Dieterich C."/>
            <person name="Clifton S.W."/>
            <person name="Schuster L.N."/>
            <person name="Chinwalla A."/>
            <person name="Delehaunty K."/>
            <person name="Dinkelacker I."/>
            <person name="Fulton L."/>
            <person name="Fulton R."/>
            <person name="Godfrey J."/>
            <person name="Minx P."/>
            <person name="Mitreva M."/>
            <person name="Roeseler W."/>
            <person name="Tian H."/>
            <person name="Witte H."/>
            <person name="Yang S.P."/>
            <person name="Wilson R.K."/>
            <person name="Sommer R.J."/>
        </authorList>
    </citation>
    <scope>NUCLEOTIDE SEQUENCE [LARGE SCALE GENOMIC DNA]</scope>
    <source>
        <strain evidence="2">PS312</strain>
    </source>
</reference>
<proteinExistence type="predicted"/>
<accession>A0A454XQK0</accession>
<keyword evidence="2" id="KW-1185">Reference proteome</keyword>
<protein>
    <submittedName>
        <fullName evidence="1">Uncharacterized protein</fullName>
    </submittedName>
</protein>
<evidence type="ECO:0000313" key="2">
    <source>
        <dbReference type="Proteomes" id="UP000005239"/>
    </source>
</evidence>
<reference evidence="1" key="2">
    <citation type="submission" date="2022-06" db="UniProtKB">
        <authorList>
            <consortium name="EnsemblMetazoa"/>
        </authorList>
    </citation>
    <scope>IDENTIFICATION</scope>
    <source>
        <strain evidence="1">PS312</strain>
    </source>
</reference>
<name>A0A454XQK0_PRIPA</name>
<accession>A0A8R1Z2Y4</accession>
<dbReference type="Proteomes" id="UP000005239">
    <property type="component" value="Unassembled WGS sequence"/>
</dbReference>
<organism evidence="1 2">
    <name type="scientific">Pristionchus pacificus</name>
    <name type="common">Parasitic nematode worm</name>
    <dbReference type="NCBI Taxonomy" id="54126"/>
    <lineage>
        <taxon>Eukaryota</taxon>
        <taxon>Metazoa</taxon>
        <taxon>Ecdysozoa</taxon>
        <taxon>Nematoda</taxon>
        <taxon>Chromadorea</taxon>
        <taxon>Rhabditida</taxon>
        <taxon>Rhabditina</taxon>
        <taxon>Diplogasteromorpha</taxon>
        <taxon>Diplogasteroidea</taxon>
        <taxon>Neodiplogasteridae</taxon>
        <taxon>Pristionchus</taxon>
    </lineage>
</organism>